<evidence type="ECO:0000313" key="9">
    <source>
        <dbReference type="EMBL" id="SEK20570.1"/>
    </source>
</evidence>
<comment type="subcellular location">
    <subcellularLocation>
        <location evidence="1">Membrane</location>
        <topology evidence="1">Multi-pass membrane protein</topology>
    </subcellularLocation>
</comment>
<sequence length="368" mass="40456">MDRNKKIIQTSLIGIVANCFLAGFKAFVGLVTGSIAIVLDAVNNLSDALSSVITIVGTRIANKAPDKKHPLGHGRVEYISAAIIAIIISYAGITSLIESIKKIIEPQYPEYNTASLVIVAVAVVVKIVLGTYVKKVGESVNSGSLIASGEDAKLDSVISATTLVAAIIFIVFGISLEAWLGAIISVIIIKSGYDMISETISQILGERVEMQLSHDVKRAVVSFDEVLGAYDLSLHNYGPNRYVGSIHIEVDEDMGMAHLDQLQRQIFHKVYQETGVGLEGIGIYCKNKKDSPADILRKELSKFVKTFDYVKQIHGFYYDEANQSVNFDVVIRFDDPNRKKTFESINNALKEKYPQYTFNLNLDIDLSD</sequence>
<dbReference type="InterPro" id="IPR027469">
    <property type="entry name" value="Cation_efflux_TMD_sf"/>
</dbReference>
<dbReference type="PANTHER" id="PTHR43840">
    <property type="entry name" value="MITOCHONDRIAL METAL TRANSPORTER 1-RELATED"/>
    <property type="match status" value="1"/>
</dbReference>
<evidence type="ECO:0000256" key="5">
    <source>
        <dbReference type="ARBA" id="ARBA00022989"/>
    </source>
</evidence>
<evidence type="ECO:0000256" key="4">
    <source>
        <dbReference type="ARBA" id="ARBA00022692"/>
    </source>
</evidence>
<dbReference type="GO" id="GO:0008324">
    <property type="term" value="F:monoatomic cation transmembrane transporter activity"/>
    <property type="evidence" value="ECO:0007669"/>
    <property type="project" value="InterPro"/>
</dbReference>
<dbReference type="GO" id="GO:0016020">
    <property type="term" value="C:membrane"/>
    <property type="evidence" value="ECO:0007669"/>
    <property type="project" value="UniProtKB-SubCell"/>
</dbReference>
<dbReference type="FunFam" id="1.20.1510.10:FF:000006">
    <property type="entry name" value="Divalent cation efflux transporter"/>
    <property type="match status" value="1"/>
</dbReference>
<keyword evidence="4 7" id="KW-0812">Transmembrane</keyword>
<keyword evidence="5 7" id="KW-1133">Transmembrane helix</keyword>
<organism evidence="9 10">
    <name type="scientific">Pseudobutyrivibrio ruminis</name>
    <dbReference type="NCBI Taxonomy" id="46206"/>
    <lineage>
        <taxon>Bacteria</taxon>
        <taxon>Bacillati</taxon>
        <taxon>Bacillota</taxon>
        <taxon>Clostridia</taxon>
        <taxon>Lachnospirales</taxon>
        <taxon>Lachnospiraceae</taxon>
        <taxon>Pseudobutyrivibrio</taxon>
    </lineage>
</organism>
<keyword evidence="10" id="KW-1185">Reference proteome</keyword>
<dbReference type="InterPro" id="IPR058533">
    <property type="entry name" value="Cation_efflux_TM"/>
</dbReference>
<accession>A0A1H7F982</accession>
<dbReference type="InterPro" id="IPR036837">
    <property type="entry name" value="Cation_efflux_CTD_sf"/>
</dbReference>
<dbReference type="AlphaFoldDB" id="A0A1H7F982"/>
<dbReference type="EMBL" id="FNZX01000003">
    <property type="protein sequence ID" value="SEK20570.1"/>
    <property type="molecule type" value="Genomic_DNA"/>
</dbReference>
<evidence type="ECO:0000256" key="1">
    <source>
        <dbReference type="ARBA" id="ARBA00004141"/>
    </source>
</evidence>
<keyword evidence="6 7" id="KW-0472">Membrane</keyword>
<dbReference type="Gene3D" id="1.20.1510.10">
    <property type="entry name" value="Cation efflux protein transmembrane domain"/>
    <property type="match status" value="1"/>
</dbReference>
<evidence type="ECO:0000256" key="6">
    <source>
        <dbReference type="ARBA" id="ARBA00023136"/>
    </source>
</evidence>
<dbReference type="SUPFAM" id="SSF160240">
    <property type="entry name" value="Cation efflux protein cytoplasmic domain-like"/>
    <property type="match status" value="1"/>
</dbReference>
<comment type="similarity">
    <text evidence="2">Belongs to the cation diffusion facilitator (CDF) transporter (TC 2.A.4) family.</text>
</comment>
<dbReference type="SUPFAM" id="SSF161111">
    <property type="entry name" value="Cation efflux protein transmembrane domain-like"/>
    <property type="match status" value="1"/>
</dbReference>
<dbReference type="Pfam" id="PF01545">
    <property type="entry name" value="Cation_efflux"/>
    <property type="match status" value="1"/>
</dbReference>
<evidence type="ECO:0000313" key="10">
    <source>
        <dbReference type="Proteomes" id="UP000182321"/>
    </source>
</evidence>
<gene>
    <name evidence="9" type="ORF">SAMN02910377_00294</name>
</gene>
<feature type="transmembrane region" description="Helical" evidence="7">
    <location>
        <begin position="163"/>
        <end position="189"/>
    </location>
</feature>
<feature type="transmembrane region" description="Helical" evidence="7">
    <location>
        <begin position="111"/>
        <end position="133"/>
    </location>
</feature>
<feature type="transmembrane region" description="Helical" evidence="7">
    <location>
        <begin position="12"/>
        <end position="39"/>
    </location>
</feature>
<reference evidence="10" key="1">
    <citation type="submission" date="2016-10" db="EMBL/GenBank/DDBJ databases">
        <authorList>
            <person name="Varghese N."/>
            <person name="Submissions S."/>
        </authorList>
    </citation>
    <scope>NUCLEOTIDE SEQUENCE [LARGE SCALE GENOMIC DNA]</scope>
    <source>
        <strain evidence="10">ACV-9</strain>
    </source>
</reference>
<dbReference type="InterPro" id="IPR002524">
    <property type="entry name" value="Cation_efflux"/>
</dbReference>
<proteinExistence type="inferred from homology"/>
<evidence type="ECO:0000259" key="8">
    <source>
        <dbReference type="Pfam" id="PF01545"/>
    </source>
</evidence>
<keyword evidence="3" id="KW-0813">Transport</keyword>
<dbReference type="PANTHER" id="PTHR43840:SF50">
    <property type="entry name" value="MANGANESE EFFLUX SYSTEM PROTEIN MNES"/>
    <property type="match status" value="1"/>
</dbReference>
<feature type="transmembrane region" description="Helical" evidence="7">
    <location>
        <begin position="78"/>
        <end position="99"/>
    </location>
</feature>
<dbReference type="NCBIfam" id="TIGR01297">
    <property type="entry name" value="CDF"/>
    <property type="match status" value="1"/>
</dbReference>
<evidence type="ECO:0000256" key="2">
    <source>
        <dbReference type="ARBA" id="ARBA00008114"/>
    </source>
</evidence>
<dbReference type="Gene3D" id="3.30.70.1350">
    <property type="entry name" value="Cation efflux protein, cytoplasmic domain"/>
    <property type="match status" value="1"/>
</dbReference>
<dbReference type="Proteomes" id="UP000182321">
    <property type="component" value="Unassembled WGS sequence"/>
</dbReference>
<dbReference type="RefSeq" id="WP_074788790.1">
    <property type="nucleotide sequence ID" value="NZ_FNZX01000003.1"/>
</dbReference>
<dbReference type="InterPro" id="IPR050291">
    <property type="entry name" value="CDF_Transporter"/>
</dbReference>
<evidence type="ECO:0000256" key="3">
    <source>
        <dbReference type="ARBA" id="ARBA00022448"/>
    </source>
</evidence>
<feature type="domain" description="Cation efflux protein transmembrane" evidence="8">
    <location>
        <begin position="12"/>
        <end position="204"/>
    </location>
</feature>
<protein>
    <submittedName>
        <fullName evidence="9">Cation diffusion facilitator family transporter</fullName>
    </submittedName>
</protein>
<name>A0A1H7F982_9FIRM</name>
<evidence type="ECO:0000256" key="7">
    <source>
        <dbReference type="SAM" id="Phobius"/>
    </source>
</evidence>